<dbReference type="Gene3D" id="1.10.10.880">
    <property type="entry name" value="Anti sigma-E protein RseA, N-terminal domain"/>
    <property type="match status" value="1"/>
</dbReference>
<accession>A0A125T2P9</accession>
<dbReference type="KEGG" id="hhk:HH1059_16050"/>
<name>A0A125T2P9_HALHR</name>
<organism evidence="3 4">
    <name type="scientific">Halorhodospira halochloris</name>
    <name type="common">Ectothiorhodospira halochloris</name>
    <dbReference type="NCBI Taxonomy" id="1052"/>
    <lineage>
        <taxon>Bacteria</taxon>
        <taxon>Pseudomonadati</taxon>
        <taxon>Pseudomonadota</taxon>
        <taxon>Gammaproteobacteria</taxon>
        <taxon>Chromatiales</taxon>
        <taxon>Ectothiorhodospiraceae</taxon>
        <taxon>Halorhodospira</taxon>
    </lineage>
</organism>
<dbReference type="EMBL" id="AP017372">
    <property type="protein sequence ID" value="BAU58316.1"/>
    <property type="molecule type" value="Genomic_DNA"/>
</dbReference>
<feature type="compositionally biased region" description="Low complexity" evidence="1">
    <location>
        <begin position="146"/>
        <end position="158"/>
    </location>
</feature>
<feature type="region of interest" description="Disordered" evidence="1">
    <location>
        <begin position="120"/>
        <end position="237"/>
    </location>
</feature>
<dbReference type="InterPro" id="IPR005572">
    <property type="entry name" value="Anti-sigma_E_RseA_N"/>
</dbReference>
<dbReference type="CDD" id="cd16328">
    <property type="entry name" value="RseA_N"/>
    <property type="match status" value="1"/>
</dbReference>
<keyword evidence="4" id="KW-1185">Reference proteome</keyword>
<evidence type="ECO:0000313" key="3">
    <source>
        <dbReference type="EMBL" id="BAU58316.1"/>
    </source>
</evidence>
<feature type="domain" description="Anti sigma-E protein RseA N-terminal" evidence="2">
    <location>
        <begin position="11"/>
        <end position="78"/>
    </location>
</feature>
<protein>
    <submittedName>
        <fullName evidence="3">Sigma factor RpoE negative regulatory protein RseA</fullName>
    </submittedName>
</protein>
<dbReference type="InterPro" id="IPR036147">
    <property type="entry name" value="Anti-sigma_E_RseA_N_sf"/>
</dbReference>
<dbReference type="Pfam" id="PF03872">
    <property type="entry name" value="RseA_N"/>
    <property type="match status" value="1"/>
</dbReference>
<gene>
    <name evidence="3" type="ORF">HH1059_16050</name>
</gene>
<reference evidence="3" key="1">
    <citation type="submission" date="2016-02" db="EMBL/GenBank/DDBJ databases">
        <title>Halorhodospira halochloris DSM-1059 complete genome, version 2.</title>
        <authorList>
            <person name="Tsukatani Y."/>
        </authorList>
    </citation>
    <scope>NUCLEOTIDE SEQUENCE</scope>
    <source>
        <strain evidence="3">DSM 1059</strain>
    </source>
</reference>
<dbReference type="AlphaFoldDB" id="A0A125T2P9"/>
<sequence>MSTKDEQDRLDEQLSALVDGELSKEEQAFVLRRIGHDRSVRERLARYFVMRDALQRNLPEYPRAGLAERVHAALEHEAKPGHSGSSAFNWRRPALGGSIAASVALVSVLWWQGNMQYAGDQAGEVPQPPPAQQQADIGTESQSGRPAAEQQQPAESQAVSSGGATMPVGADVGFAEPWHNVERVSGAELERRQPPQAEQSGDRSKYHGYPGVPEVVPGSDDPIESYESFEGQRAAAP</sequence>
<dbReference type="PANTHER" id="PTHR38104:SF1">
    <property type="entry name" value="ANTI-SIGMA-E FACTOR RSEA"/>
    <property type="match status" value="1"/>
</dbReference>
<proteinExistence type="predicted"/>
<dbReference type="Proteomes" id="UP000218890">
    <property type="component" value="Chromosome"/>
</dbReference>
<dbReference type="GO" id="GO:0016989">
    <property type="term" value="F:sigma factor antagonist activity"/>
    <property type="evidence" value="ECO:0007669"/>
    <property type="project" value="InterPro"/>
</dbReference>
<dbReference type="OrthoDB" id="5298512at2"/>
<evidence type="ECO:0000313" key="4">
    <source>
        <dbReference type="Proteomes" id="UP000218890"/>
    </source>
</evidence>
<dbReference type="InterPro" id="IPR052383">
    <property type="entry name" value="Anti-sigma-E_RseA-like"/>
</dbReference>
<dbReference type="RefSeq" id="WP_096409698.1">
    <property type="nucleotide sequence ID" value="NZ_AP017372.2"/>
</dbReference>
<dbReference type="PANTHER" id="PTHR38104">
    <property type="match status" value="1"/>
</dbReference>
<evidence type="ECO:0000259" key="2">
    <source>
        <dbReference type="Pfam" id="PF03872"/>
    </source>
</evidence>
<evidence type="ECO:0000256" key="1">
    <source>
        <dbReference type="SAM" id="MobiDB-lite"/>
    </source>
</evidence>
<dbReference type="SUPFAM" id="SSF89069">
    <property type="entry name" value="N-terminal, cytoplasmic domain of anti-sigmaE factor RseA"/>
    <property type="match status" value="1"/>
</dbReference>